<dbReference type="PANTHER" id="PTHR31321:SF87">
    <property type="entry name" value="PECTINESTERASE 63-RELATED"/>
    <property type="match status" value="1"/>
</dbReference>
<dbReference type="SMR" id="V7C5D5"/>
<name>V7C5D5_PHAVU</name>
<evidence type="ECO:0000256" key="6">
    <source>
        <dbReference type="ARBA" id="ARBA00022525"/>
    </source>
</evidence>
<dbReference type="GO" id="GO:0042545">
    <property type="term" value="P:cell wall modification"/>
    <property type="evidence" value="ECO:0007669"/>
    <property type="project" value="InterPro"/>
</dbReference>
<dbReference type="OrthoDB" id="2019149at2759"/>
<dbReference type="OMA" id="THNNFPE"/>
<gene>
    <name evidence="12" type="ORF">PHAVU_003G027000g</name>
</gene>
<dbReference type="STRING" id="3885.V7C5D5"/>
<keyword evidence="8" id="KW-0378">Hydrolase</keyword>
<evidence type="ECO:0000259" key="11">
    <source>
        <dbReference type="Pfam" id="PF01095"/>
    </source>
</evidence>
<accession>V7C5D5</accession>
<dbReference type="GO" id="GO:0045490">
    <property type="term" value="P:pectin catabolic process"/>
    <property type="evidence" value="ECO:0007669"/>
    <property type="project" value="UniProtKB-UniPathway"/>
</dbReference>
<sequence>MASKYVYCSIKVTLMVVFLTTQVVLPDDDTPMPSDKTELGSWFQSNVGTLRKRKGSLDPKLVAAEEGAKVVKVMQDGSGEYKTISDALRSIPSGNTMRVILYIGPGNYHEKITVEKTKPFVTFYGKPGNMPNLTYDGTARQYGTVDSATLIVLSDYFVAANIIISNSAPRPDENSVGGQAVALRISGDKATFYNCELYGYQDTLLDDANRHFFKDCLIQGYVDYIFGSGKSLYVNCEIRTLGDEGFTFITAQARKNKQEDNGFSFVHCELTGTGSDTYLGRAWFGYSTVIFAYCNMANIFNKQAWSDNNHPEFDKTLYFGEYKNRGPGSDVRGRSPLAKQLSESEVKPYLGIGMIEGSKWILPPPTPKL</sequence>
<protein>
    <recommendedName>
        <fullName evidence="4">pectinesterase</fullName>
        <ecNumber evidence="4">3.1.1.11</ecNumber>
    </recommendedName>
</protein>
<dbReference type="UniPathway" id="UPA00545">
    <property type="reaction ID" value="UER00823"/>
</dbReference>
<evidence type="ECO:0000256" key="9">
    <source>
        <dbReference type="ARBA" id="ARBA00023085"/>
    </source>
</evidence>
<dbReference type="InterPro" id="IPR011050">
    <property type="entry name" value="Pectin_lyase_fold/virulence"/>
</dbReference>
<dbReference type="GO" id="GO:0030599">
    <property type="term" value="F:pectinesterase activity"/>
    <property type="evidence" value="ECO:0007669"/>
    <property type="project" value="UniProtKB-EC"/>
</dbReference>
<keyword evidence="5" id="KW-0134">Cell wall</keyword>
<keyword evidence="6" id="KW-0964">Secreted</keyword>
<feature type="chain" id="PRO_5011112208" description="pectinesterase" evidence="10">
    <location>
        <begin position="27"/>
        <end position="369"/>
    </location>
</feature>
<dbReference type="InterPro" id="IPR000070">
    <property type="entry name" value="Pectinesterase_cat"/>
</dbReference>
<dbReference type="Gramene" id="ESW25334">
    <property type="protein sequence ID" value="ESW25334"/>
    <property type="gene ID" value="PHAVU_003G027000g"/>
</dbReference>
<feature type="signal peptide" evidence="10">
    <location>
        <begin position="1"/>
        <end position="26"/>
    </location>
</feature>
<keyword evidence="13" id="KW-1185">Reference proteome</keyword>
<keyword evidence="9" id="KW-0063">Aspartyl esterase</keyword>
<evidence type="ECO:0000256" key="5">
    <source>
        <dbReference type="ARBA" id="ARBA00022512"/>
    </source>
</evidence>
<evidence type="ECO:0000256" key="4">
    <source>
        <dbReference type="ARBA" id="ARBA00013229"/>
    </source>
</evidence>
<reference evidence="13" key="1">
    <citation type="journal article" date="2014" name="Nat. Genet.">
        <title>A reference genome for common bean and genome-wide analysis of dual domestications.</title>
        <authorList>
            <person name="Schmutz J."/>
            <person name="McClean P.E."/>
            <person name="Mamidi S."/>
            <person name="Wu G.A."/>
            <person name="Cannon S.B."/>
            <person name="Grimwood J."/>
            <person name="Jenkins J."/>
            <person name="Shu S."/>
            <person name="Song Q."/>
            <person name="Chavarro C."/>
            <person name="Torres-Torres M."/>
            <person name="Geffroy V."/>
            <person name="Moghaddam S.M."/>
            <person name="Gao D."/>
            <person name="Abernathy B."/>
            <person name="Barry K."/>
            <person name="Blair M."/>
            <person name="Brick M.A."/>
            <person name="Chovatia M."/>
            <person name="Gepts P."/>
            <person name="Goodstein D.M."/>
            <person name="Gonzales M."/>
            <person name="Hellsten U."/>
            <person name="Hyten D.L."/>
            <person name="Jia G."/>
            <person name="Kelly J.D."/>
            <person name="Kudrna D."/>
            <person name="Lee R."/>
            <person name="Richard M.M."/>
            <person name="Miklas P.N."/>
            <person name="Osorno J.M."/>
            <person name="Rodrigues J."/>
            <person name="Thareau V."/>
            <person name="Urrea C.A."/>
            <person name="Wang M."/>
            <person name="Yu Y."/>
            <person name="Zhang M."/>
            <person name="Wing R.A."/>
            <person name="Cregan P.B."/>
            <person name="Rokhsar D.S."/>
            <person name="Jackson S.A."/>
        </authorList>
    </citation>
    <scope>NUCLEOTIDE SEQUENCE [LARGE SCALE GENOMIC DNA]</scope>
    <source>
        <strain evidence="13">cv. G19833</strain>
    </source>
</reference>
<dbReference type="EC" id="3.1.1.11" evidence="4"/>
<dbReference type="Proteomes" id="UP000000226">
    <property type="component" value="Chromosome 3"/>
</dbReference>
<evidence type="ECO:0000256" key="7">
    <source>
        <dbReference type="ARBA" id="ARBA00022729"/>
    </source>
</evidence>
<dbReference type="FunFam" id="2.160.20.10:FF:000008">
    <property type="entry name" value="Pectinesterase"/>
    <property type="match status" value="1"/>
</dbReference>
<dbReference type="Gene3D" id="2.160.20.10">
    <property type="entry name" value="Single-stranded right-handed beta-helix, Pectin lyase-like"/>
    <property type="match status" value="1"/>
</dbReference>
<evidence type="ECO:0000256" key="8">
    <source>
        <dbReference type="ARBA" id="ARBA00022801"/>
    </source>
</evidence>
<dbReference type="EMBL" id="CM002290">
    <property type="protein sequence ID" value="ESW25334.1"/>
    <property type="molecule type" value="Genomic_DNA"/>
</dbReference>
<feature type="domain" description="Pectinesterase catalytic" evidence="11">
    <location>
        <begin position="71"/>
        <end position="335"/>
    </location>
</feature>
<evidence type="ECO:0000256" key="2">
    <source>
        <dbReference type="ARBA" id="ARBA00005184"/>
    </source>
</evidence>
<dbReference type="Pfam" id="PF01095">
    <property type="entry name" value="Pectinesterase"/>
    <property type="match status" value="1"/>
</dbReference>
<dbReference type="PANTHER" id="PTHR31321">
    <property type="entry name" value="ACYL-COA THIOESTER HYDROLASE YBHC-RELATED"/>
    <property type="match status" value="1"/>
</dbReference>
<keyword evidence="7 10" id="KW-0732">Signal</keyword>
<comment type="similarity">
    <text evidence="3">Belongs to the pectinesterase family.</text>
</comment>
<evidence type="ECO:0000313" key="13">
    <source>
        <dbReference type="Proteomes" id="UP000000226"/>
    </source>
</evidence>
<dbReference type="SUPFAM" id="SSF51126">
    <property type="entry name" value="Pectin lyase-like"/>
    <property type="match status" value="1"/>
</dbReference>
<evidence type="ECO:0000313" key="12">
    <source>
        <dbReference type="EMBL" id="ESW25334.1"/>
    </source>
</evidence>
<evidence type="ECO:0000256" key="10">
    <source>
        <dbReference type="SAM" id="SignalP"/>
    </source>
</evidence>
<comment type="subcellular location">
    <subcellularLocation>
        <location evidence="1">Secreted</location>
        <location evidence="1">Cell wall</location>
    </subcellularLocation>
</comment>
<proteinExistence type="inferred from homology"/>
<evidence type="ECO:0000256" key="1">
    <source>
        <dbReference type="ARBA" id="ARBA00004191"/>
    </source>
</evidence>
<dbReference type="InterPro" id="IPR012334">
    <property type="entry name" value="Pectin_lyas_fold"/>
</dbReference>
<organism evidence="12 13">
    <name type="scientific">Phaseolus vulgaris</name>
    <name type="common">Kidney bean</name>
    <name type="synonym">French bean</name>
    <dbReference type="NCBI Taxonomy" id="3885"/>
    <lineage>
        <taxon>Eukaryota</taxon>
        <taxon>Viridiplantae</taxon>
        <taxon>Streptophyta</taxon>
        <taxon>Embryophyta</taxon>
        <taxon>Tracheophyta</taxon>
        <taxon>Spermatophyta</taxon>
        <taxon>Magnoliopsida</taxon>
        <taxon>eudicotyledons</taxon>
        <taxon>Gunneridae</taxon>
        <taxon>Pentapetalae</taxon>
        <taxon>rosids</taxon>
        <taxon>fabids</taxon>
        <taxon>Fabales</taxon>
        <taxon>Fabaceae</taxon>
        <taxon>Papilionoideae</taxon>
        <taxon>50 kb inversion clade</taxon>
        <taxon>NPAAA clade</taxon>
        <taxon>indigoferoid/millettioid clade</taxon>
        <taxon>Phaseoleae</taxon>
        <taxon>Phaseolus</taxon>
    </lineage>
</organism>
<dbReference type="AlphaFoldDB" id="V7C5D5"/>
<evidence type="ECO:0000256" key="3">
    <source>
        <dbReference type="ARBA" id="ARBA00008891"/>
    </source>
</evidence>
<dbReference type="eggNOG" id="ENOG502R3C8">
    <property type="taxonomic scope" value="Eukaryota"/>
</dbReference>
<comment type="pathway">
    <text evidence="2">Glycan metabolism; pectin degradation; 2-dehydro-3-deoxy-D-gluconate from pectin: step 1/5.</text>
</comment>